<dbReference type="Pfam" id="PF07715">
    <property type="entry name" value="Plug"/>
    <property type="match status" value="1"/>
</dbReference>
<dbReference type="Pfam" id="PF00593">
    <property type="entry name" value="TonB_dep_Rec_b-barrel"/>
    <property type="match status" value="1"/>
</dbReference>
<keyword evidence="6" id="KW-0408">Iron</keyword>
<proteinExistence type="inferred from homology"/>
<comment type="similarity">
    <text evidence="11 12">Belongs to the TonB-dependent receptor family.</text>
</comment>
<feature type="domain" description="TonB-dependent receptor plug" evidence="14">
    <location>
        <begin position="10"/>
        <end position="118"/>
    </location>
</feature>
<keyword evidence="10 11" id="KW-0998">Cell outer membrane</keyword>
<comment type="subcellular location">
    <subcellularLocation>
        <location evidence="1 11">Cell outer membrane</location>
        <topology evidence="1 11">Multi-pass membrane protein</topology>
    </subcellularLocation>
</comment>
<dbReference type="GO" id="GO:0006826">
    <property type="term" value="P:iron ion transport"/>
    <property type="evidence" value="ECO:0007669"/>
    <property type="project" value="UniProtKB-KW"/>
</dbReference>
<dbReference type="EMBL" id="AP018711">
    <property type="protein sequence ID" value="BBE35620.1"/>
    <property type="molecule type" value="Genomic_DNA"/>
</dbReference>
<evidence type="ECO:0000256" key="9">
    <source>
        <dbReference type="ARBA" id="ARBA00023136"/>
    </source>
</evidence>
<evidence type="ECO:0000256" key="1">
    <source>
        <dbReference type="ARBA" id="ARBA00004571"/>
    </source>
</evidence>
<evidence type="ECO:0000313" key="15">
    <source>
        <dbReference type="EMBL" id="BBE35620.1"/>
    </source>
</evidence>
<dbReference type="KEGG" id="smic:SmB9_32780"/>
<evidence type="ECO:0000256" key="6">
    <source>
        <dbReference type="ARBA" id="ARBA00023004"/>
    </source>
</evidence>
<dbReference type="InterPro" id="IPR000531">
    <property type="entry name" value="Beta-barrel_TonB"/>
</dbReference>
<evidence type="ECO:0000256" key="3">
    <source>
        <dbReference type="ARBA" id="ARBA00022452"/>
    </source>
</evidence>
<gene>
    <name evidence="15" type="ORF">SmB9_32780</name>
</gene>
<keyword evidence="9 11" id="KW-0472">Membrane</keyword>
<keyword evidence="3 11" id="KW-1134">Transmembrane beta strand</keyword>
<reference evidence="15 16" key="1">
    <citation type="submission" date="2018-06" db="EMBL/GenBank/DDBJ databases">
        <title>Complete Genome Sequence of the Microcystin-Degrading Bacterium Sphingosinicella microcystinivorans Strain B-9.</title>
        <authorList>
            <person name="Jin H."/>
            <person name="Nishizawa T."/>
            <person name="Guo Y."/>
            <person name="Nishizawa A."/>
            <person name="Park H."/>
            <person name="Kato H."/>
            <person name="Tsuji K."/>
            <person name="Harada K."/>
        </authorList>
    </citation>
    <scope>NUCLEOTIDE SEQUENCE [LARGE SCALE GENOMIC DNA]</scope>
    <source>
        <strain evidence="15 16">B9</strain>
    </source>
</reference>
<dbReference type="Gene3D" id="2.40.170.20">
    <property type="entry name" value="TonB-dependent receptor, beta-barrel domain"/>
    <property type="match status" value="1"/>
</dbReference>
<dbReference type="PANTHER" id="PTHR32552">
    <property type="entry name" value="FERRICHROME IRON RECEPTOR-RELATED"/>
    <property type="match status" value="1"/>
</dbReference>
<keyword evidence="8 12" id="KW-0798">TonB box</keyword>
<accession>A0AAD1G2C4</accession>
<dbReference type="SUPFAM" id="SSF56935">
    <property type="entry name" value="Porins"/>
    <property type="match status" value="1"/>
</dbReference>
<evidence type="ECO:0000256" key="5">
    <source>
        <dbReference type="ARBA" id="ARBA00022692"/>
    </source>
</evidence>
<keyword evidence="15" id="KW-0675">Receptor</keyword>
<evidence type="ECO:0000256" key="8">
    <source>
        <dbReference type="ARBA" id="ARBA00023077"/>
    </source>
</evidence>
<evidence type="ECO:0000256" key="2">
    <source>
        <dbReference type="ARBA" id="ARBA00022448"/>
    </source>
</evidence>
<keyword evidence="5 11" id="KW-0812">Transmembrane</keyword>
<keyword evidence="4" id="KW-0410">Iron transport</keyword>
<dbReference type="Proteomes" id="UP000275727">
    <property type="component" value="Chromosome"/>
</dbReference>
<dbReference type="PROSITE" id="PS52016">
    <property type="entry name" value="TONB_DEPENDENT_REC_3"/>
    <property type="match status" value="1"/>
</dbReference>
<dbReference type="AlphaFoldDB" id="A0AAD1G2C4"/>
<evidence type="ECO:0000259" key="13">
    <source>
        <dbReference type="Pfam" id="PF00593"/>
    </source>
</evidence>
<evidence type="ECO:0000256" key="10">
    <source>
        <dbReference type="ARBA" id="ARBA00023237"/>
    </source>
</evidence>
<dbReference type="PANTHER" id="PTHR32552:SF81">
    <property type="entry name" value="TONB-DEPENDENT OUTER MEMBRANE RECEPTOR"/>
    <property type="match status" value="1"/>
</dbReference>
<sequence>MTARKREESIQNIPVAVSAFSQAQIDRADLTSVEKIAASTPQLTVGRASNGSGAQISMRGIGSNSTSLGIEQSVAVIVDGAYSGQGRVINEGFFDLARVEVLKGPQALFFGKNATAGVVSLTTADPTDEFEGRVRAGYEFKAEQAVLEGVISGPLSDTFGVRFAIRGSKMWGGYYRNVSEAFDYPTTDFVTGVTTPHEALPTPNNQPREKELLARLTLKWEPTSRLTVNVKGTINYNRNNNNSWNYVAFGCQSGFSTVNPTTECRDDNFVSHMNKFPVALGEETPFGKDDGSLYNYYRAWGLTGQVGYELDNITITSVTNYSRNKNSWACSCAYQAAGVYATEGTTWRSFSNETRALTSFDGPVNLMIGALYQKTKRVFDQNVVFAGVENSAAPAGMRYVAYSKNSETEGETISPFAQVIWDVTDALNFTAGVRYTHETKDSYFVQPYVNPSLTGLFVPNATVAADQTFTNWSPEATIAYKVTPDINVYAAYKTAYKSGGLSNSGIYSGLSTTPDEDFLFDPEKAKGFEVGFKSTLFDRQLRFNVTGYRFKFSNLQVDFFNAPTFAYLTINAGAAISKGIETEFEYAPHGVEGLTLRGTLNYNSSKYRNFLGPCFAGQTIAQGCPSPTGPGGFPLQDLSGKSTSVAPKWTATLGGYYETDIGADTTFGIGADARYSGSYLASAFGNELSHVDSYITFDASAKVGFQGGRWELAVLGKNLTNRQYFLGAHADGPLTGSGTGTAAGISADQIGFGTIPRTVMLQATFNY</sequence>
<keyword evidence="7" id="KW-0406">Ion transport</keyword>
<evidence type="ECO:0000256" key="7">
    <source>
        <dbReference type="ARBA" id="ARBA00023065"/>
    </source>
</evidence>
<evidence type="ECO:0000259" key="14">
    <source>
        <dbReference type="Pfam" id="PF07715"/>
    </source>
</evidence>
<dbReference type="InterPro" id="IPR036942">
    <property type="entry name" value="Beta-barrel_TonB_sf"/>
</dbReference>
<dbReference type="InterPro" id="IPR039426">
    <property type="entry name" value="TonB-dep_rcpt-like"/>
</dbReference>
<protein>
    <submittedName>
        <fullName evidence="15">TonB-dependent receptor</fullName>
    </submittedName>
</protein>
<feature type="domain" description="TonB-dependent receptor-like beta-barrel" evidence="13">
    <location>
        <begin position="238"/>
        <end position="719"/>
    </location>
</feature>
<evidence type="ECO:0000256" key="12">
    <source>
        <dbReference type="RuleBase" id="RU003357"/>
    </source>
</evidence>
<dbReference type="GO" id="GO:0009279">
    <property type="term" value="C:cell outer membrane"/>
    <property type="evidence" value="ECO:0007669"/>
    <property type="project" value="UniProtKB-SubCell"/>
</dbReference>
<evidence type="ECO:0000256" key="4">
    <source>
        <dbReference type="ARBA" id="ARBA00022496"/>
    </source>
</evidence>
<organism evidence="15 16">
    <name type="scientific">Sphingosinicella microcystinivorans</name>
    <dbReference type="NCBI Taxonomy" id="335406"/>
    <lineage>
        <taxon>Bacteria</taxon>
        <taxon>Pseudomonadati</taxon>
        <taxon>Pseudomonadota</taxon>
        <taxon>Alphaproteobacteria</taxon>
        <taxon>Sphingomonadales</taxon>
        <taxon>Sphingosinicellaceae</taxon>
        <taxon>Sphingosinicella</taxon>
    </lineage>
</organism>
<dbReference type="InterPro" id="IPR012910">
    <property type="entry name" value="Plug_dom"/>
</dbReference>
<evidence type="ECO:0000313" key="16">
    <source>
        <dbReference type="Proteomes" id="UP000275727"/>
    </source>
</evidence>
<evidence type="ECO:0000256" key="11">
    <source>
        <dbReference type="PROSITE-ProRule" id="PRU01360"/>
    </source>
</evidence>
<name>A0AAD1G2C4_SPHMI</name>
<keyword evidence="2 11" id="KW-0813">Transport</keyword>